<gene>
    <name evidence="1" type="ORF">SPARVUS_LOCUS11189914</name>
</gene>
<name>A0ABN9F586_9NEOB</name>
<accession>A0ABN9F586</accession>
<sequence>MIGSEKGVLPPCSLLGHVTGSRRLQGLFMKRYSRMRSGHPAVKLQAITAGCPH</sequence>
<keyword evidence="2" id="KW-1185">Reference proteome</keyword>
<protein>
    <submittedName>
        <fullName evidence="1">Uncharacterized protein</fullName>
    </submittedName>
</protein>
<organism evidence="1 2">
    <name type="scientific">Staurois parvus</name>
    <dbReference type="NCBI Taxonomy" id="386267"/>
    <lineage>
        <taxon>Eukaryota</taxon>
        <taxon>Metazoa</taxon>
        <taxon>Chordata</taxon>
        <taxon>Craniata</taxon>
        <taxon>Vertebrata</taxon>
        <taxon>Euteleostomi</taxon>
        <taxon>Amphibia</taxon>
        <taxon>Batrachia</taxon>
        <taxon>Anura</taxon>
        <taxon>Neobatrachia</taxon>
        <taxon>Ranoidea</taxon>
        <taxon>Ranidae</taxon>
        <taxon>Staurois</taxon>
    </lineage>
</organism>
<dbReference type="EMBL" id="CATNWA010016264">
    <property type="protein sequence ID" value="CAI9591270.1"/>
    <property type="molecule type" value="Genomic_DNA"/>
</dbReference>
<comment type="caution">
    <text evidence="1">The sequence shown here is derived from an EMBL/GenBank/DDBJ whole genome shotgun (WGS) entry which is preliminary data.</text>
</comment>
<dbReference type="Proteomes" id="UP001162483">
    <property type="component" value="Unassembled WGS sequence"/>
</dbReference>
<evidence type="ECO:0000313" key="2">
    <source>
        <dbReference type="Proteomes" id="UP001162483"/>
    </source>
</evidence>
<evidence type="ECO:0000313" key="1">
    <source>
        <dbReference type="EMBL" id="CAI9591270.1"/>
    </source>
</evidence>
<reference evidence="1" key="1">
    <citation type="submission" date="2023-05" db="EMBL/GenBank/DDBJ databases">
        <authorList>
            <person name="Stuckert A."/>
        </authorList>
    </citation>
    <scope>NUCLEOTIDE SEQUENCE</scope>
</reference>
<proteinExistence type="predicted"/>